<feature type="signal peptide" evidence="1">
    <location>
        <begin position="1"/>
        <end position="26"/>
    </location>
</feature>
<keyword evidence="1" id="KW-0732">Signal</keyword>
<sequence>MDYGRVAGLWLWGFFIASWQRRECDCSGDACEQAKASLARTVHGRRAVRAGRRQHRGRPQLSAAVADLQVAAEQLGVQVQD</sequence>
<proteinExistence type="predicted"/>
<evidence type="ECO:0000313" key="3">
    <source>
        <dbReference type="Proteomes" id="UP000479710"/>
    </source>
</evidence>
<keyword evidence="3" id="KW-1185">Reference proteome</keyword>
<gene>
    <name evidence="2" type="ORF">E2562_011949</name>
</gene>
<evidence type="ECO:0008006" key="4">
    <source>
        <dbReference type="Google" id="ProtNLM"/>
    </source>
</evidence>
<reference evidence="2 3" key="1">
    <citation type="submission" date="2019-11" db="EMBL/GenBank/DDBJ databases">
        <title>Whole genome sequence of Oryza granulata.</title>
        <authorList>
            <person name="Li W."/>
        </authorList>
    </citation>
    <scope>NUCLEOTIDE SEQUENCE [LARGE SCALE GENOMIC DNA]</scope>
    <source>
        <strain evidence="3">cv. Menghai</strain>
        <tissue evidence="2">Leaf</tissue>
    </source>
</reference>
<dbReference type="AlphaFoldDB" id="A0A6G1F708"/>
<evidence type="ECO:0000256" key="1">
    <source>
        <dbReference type="SAM" id="SignalP"/>
    </source>
</evidence>
<organism evidence="2 3">
    <name type="scientific">Oryza meyeriana var. granulata</name>
    <dbReference type="NCBI Taxonomy" id="110450"/>
    <lineage>
        <taxon>Eukaryota</taxon>
        <taxon>Viridiplantae</taxon>
        <taxon>Streptophyta</taxon>
        <taxon>Embryophyta</taxon>
        <taxon>Tracheophyta</taxon>
        <taxon>Spermatophyta</taxon>
        <taxon>Magnoliopsida</taxon>
        <taxon>Liliopsida</taxon>
        <taxon>Poales</taxon>
        <taxon>Poaceae</taxon>
        <taxon>BOP clade</taxon>
        <taxon>Oryzoideae</taxon>
        <taxon>Oryzeae</taxon>
        <taxon>Oryzinae</taxon>
        <taxon>Oryza</taxon>
        <taxon>Oryza meyeriana</taxon>
    </lineage>
</organism>
<comment type="caution">
    <text evidence="2">The sequence shown here is derived from an EMBL/GenBank/DDBJ whole genome shotgun (WGS) entry which is preliminary data.</text>
</comment>
<dbReference type="EMBL" id="SPHZ02000001">
    <property type="protein sequence ID" value="KAF0932643.1"/>
    <property type="molecule type" value="Genomic_DNA"/>
</dbReference>
<protein>
    <recommendedName>
        <fullName evidence="4">Post-SET domain-containing protein</fullName>
    </recommendedName>
</protein>
<dbReference type="Proteomes" id="UP000479710">
    <property type="component" value="Unassembled WGS sequence"/>
</dbReference>
<evidence type="ECO:0000313" key="2">
    <source>
        <dbReference type="EMBL" id="KAF0932643.1"/>
    </source>
</evidence>
<feature type="chain" id="PRO_5026028242" description="Post-SET domain-containing protein" evidence="1">
    <location>
        <begin position="27"/>
        <end position="81"/>
    </location>
</feature>
<name>A0A6G1F708_9ORYZ</name>
<accession>A0A6G1F708</accession>